<dbReference type="GeneTree" id="ENSGT01140000282522"/>
<dbReference type="InParanoid" id="W5N1Y0"/>
<keyword evidence="6" id="KW-1185">Reference proteome</keyword>
<dbReference type="EMBL" id="AHAT01036192">
    <property type="status" value="NOT_ANNOTATED_CDS"/>
    <property type="molecule type" value="Genomic_DNA"/>
</dbReference>
<keyword evidence="3" id="KW-0342">GTP-binding</keyword>
<evidence type="ECO:0000256" key="2">
    <source>
        <dbReference type="ARBA" id="ARBA00022741"/>
    </source>
</evidence>
<dbReference type="InterPro" id="IPR006703">
    <property type="entry name" value="G_AIG1"/>
</dbReference>
<dbReference type="Pfam" id="PF04548">
    <property type="entry name" value="AIG1"/>
    <property type="match status" value="1"/>
</dbReference>
<protein>
    <submittedName>
        <fullName evidence="5">GTPase IMAP family member 4-like</fullName>
    </submittedName>
</protein>
<dbReference type="Gene3D" id="3.40.50.300">
    <property type="entry name" value="P-loop containing nucleotide triphosphate hydrolases"/>
    <property type="match status" value="1"/>
</dbReference>
<dbReference type="PANTHER" id="PTHR10903:SF62">
    <property type="entry name" value="GTPASE IMAP FAMILY MEMBER 4-LIKE-RELATED"/>
    <property type="match status" value="1"/>
</dbReference>
<dbReference type="GO" id="GO:0005525">
    <property type="term" value="F:GTP binding"/>
    <property type="evidence" value="ECO:0007669"/>
    <property type="project" value="UniProtKB-KW"/>
</dbReference>
<dbReference type="EMBL" id="AHAT01036193">
    <property type="status" value="NOT_ANNOTATED_CDS"/>
    <property type="molecule type" value="Genomic_DNA"/>
</dbReference>
<dbReference type="OrthoDB" id="8954335at2759"/>
<evidence type="ECO:0000313" key="5">
    <source>
        <dbReference type="Ensembl" id="ENSLOCP00000014639.1"/>
    </source>
</evidence>
<dbReference type="OMA" id="EMYERAH"/>
<proteinExistence type="inferred from homology"/>
<dbReference type="SUPFAM" id="SSF52540">
    <property type="entry name" value="P-loop containing nucleoside triphosphate hydrolases"/>
    <property type="match status" value="1"/>
</dbReference>
<accession>W5N1Y0</accession>
<comment type="similarity">
    <text evidence="1">Belongs to the TRAFAC class TrmE-Era-EngA-EngB-Septin-like GTPase superfamily. AIG1/Toc34/Toc159-like paraseptin GTPase family. IAN subfamily.</text>
</comment>
<dbReference type="EMBL" id="AHAT01036195">
    <property type="status" value="NOT_ANNOTATED_CDS"/>
    <property type="molecule type" value="Genomic_DNA"/>
</dbReference>
<evidence type="ECO:0000256" key="3">
    <source>
        <dbReference type="ARBA" id="ARBA00023134"/>
    </source>
</evidence>
<dbReference type="KEGG" id="loc:102687447"/>
<organism evidence="5 6">
    <name type="scientific">Lepisosteus oculatus</name>
    <name type="common">Spotted gar</name>
    <dbReference type="NCBI Taxonomy" id="7918"/>
    <lineage>
        <taxon>Eukaryota</taxon>
        <taxon>Metazoa</taxon>
        <taxon>Chordata</taxon>
        <taxon>Craniata</taxon>
        <taxon>Vertebrata</taxon>
        <taxon>Euteleostomi</taxon>
        <taxon>Actinopterygii</taxon>
        <taxon>Neopterygii</taxon>
        <taxon>Holostei</taxon>
        <taxon>Semionotiformes</taxon>
        <taxon>Lepisosteidae</taxon>
        <taxon>Lepisosteus</taxon>
    </lineage>
</organism>
<reference evidence="5" key="2">
    <citation type="submission" date="2025-08" db="UniProtKB">
        <authorList>
            <consortium name="Ensembl"/>
        </authorList>
    </citation>
    <scope>IDENTIFICATION</scope>
</reference>
<dbReference type="Bgee" id="ENSLOCG00000011904">
    <property type="expression patterns" value="Expressed in pharyngeal gill and 12 other cell types or tissues"/>
</dbReference>
<dbReference type="FunFam" id="3.40.50.300:FF:002274">
    <property type="entry name" value="Si:dkeyp-69e1.8"/>
    <property type="match status" value="1"/>
</dbReference>
<dbReference type="EMBL" id="AHAT01036194">
    <property type="status" value="NOT_ANNOTATED_CDS"/>
    <property type="molecule type" value="Genomic_DNA"/>
</dbReference>
<dbReference type="EMBL" id="AHAT01036197">
    <property type="status" value="NOT_ANNOTATED_CDS"/>
    <property type="molecule type" value="Genomic_DNA"/>
</dbReference>
<name>W5N1Y0_LEPOC</name>
<evidence type="ECO:0000256" key="1">
    <source>
        <dbReference type="ARBA" id="ARBA00008535"/>
    </source>
</evidence>
<dbReference type="GO" id="GO:0003924">
    <property type="term" value="F:GTPase activity"/>
    <property type="evidence" value="ECO:0000318"/>
    <property type="project" value="GO_Central"/>
</dbReference>
<reference evidence="5" key="3">
    <citation type="submission" date="2025-09" db="UniProtKB">
        <authorList>
            <consortium name="Ensembl"/>
        </authorList>
    </citation>
    <scope>IDENTIFICATION</scope>
</reference>
<keyword evidence="2" id="KW-0547">Nucleotide-binding</keyword>
<dbReference type="PROSITE" id="PS51720">
    <property type="entry name" value="G_AIG1"/>
    <property type="match status" value="1"/>
</dbReference>
<dbReference type="InterPro" id="IPR045058">
    <property type="entry name" value="GIMA/IAN/Toc"/>
</dbReference>
<evidence type="ECO:0000313" key="6">
    <source>
        <dbReference type="Proteomes" id="UP000018468"/>
    </source>
</evidence>
<dbReference type="AlphaFoldDB" id="W5N1Y0"/>
<reference evidence="6" key="1">
    <citation type="submission" date="2011-12" db="EMBL/GenBank/DDBJ databases">
        <title>The Draft Genome of Lepisosteus oculatus.</title>
        <authorList>
            <consortium name="The Broad Institute Genome Assembly &amp; Analysis Group"/>
            <consortium name="Computational R&amp;D Group"/>
            <consortium name="and Sequencing Platform"/>
            <person name="Di Palma F."/>
            <person name="Alfoldi J."/>
            <person name="Johnson J."/>
            <person name="Berlin A."/>
            <person name="Gnerre S."/>
            <person name="Jaffe D."/>
            <person name="MacCallum I."/>
            <person name="Young S."/>
            <person name="Walker B.J."/>
            <person name="Lander E.S."/>
            <person name="Lindblad-Toh K."/>
        </authorList>
    </citation>
    <scope>NUCLEOTIDE SEQUENCE [LARGE SCALE GENOMIC DNA]</scope>
</reference>
<evidence type="ECO:0000259" key="4">
    <source>
        <dbReference type="PROSITE" id="PS51720"/>
    </source>
</evidence>
<dbReference type="Proteomes" id="UP000018468">
    <property type="component" value="Linkage group LG12"/>
</dbReference>
<dbReference type="HOGENOM" id="CLU_010468_2_1_1"/>
<dbReference type="eggNOG" id="ENOG502RB0C">
    <property type="taxonomic scope" value="Eukaryota"/>
</dbReference>
<dbReference type="EMBL" id="AHAT01036196">
    <property type="status" value="NOT_ANNOTATED_CDS"/>
    <property type="molecule type" value="Genomic_DNA"/>
</dbReference>
<sequence length="199" mass="21986">MAGRELRLVVVGKTGAGKSSSGNTILGEEVFTADISSSSVTTACERASRLVRGRRVTVVDTPGLSGRQLSGEEVQTMRRCLSLSAPGPHAFLLAVPADDRYTESRRQVAERVRELFGEDVLRYTVVLLTKADQLGDRTRGDFVQENEHLQALVQACGHRHLFFVNEDEELAPAQVTELLRIVDDMVRENRENGCEFKAN</sequence>
<dbReference type="Ensembl" id="ENSLOCT00000014668.1">
    <property type="protein sequence ID" value="ENSLOCP00000014639.1"/>
    <property type="gene ID" value="ENSLOCG00000011904.1"/>
</dbReference>
<feature type="domain" description="AIG1-type G" evidence="4">
    <location>
        <begin position="3"/>
        <end position="199"/>
    </location>
</feature>
<dbReference type="PANTHER" id="PTHR10903">
    <property type="entry name" value="GTPASE, IMAP FAMILY MEMBER-RELATED"/>
    <property type="match status" value="1"/>
</dbReference>
<dbReference type="InterPro" id="IPR027417">
    <property type="entry name" value="P-loop_NTPase"/>
</dbReference>